<dbReference type="RefSeq" id="WP_109037498.1">
    <property type="nucleotide sequence ID" value="NZ_CP029210.1"/>
</dbReference>
<reference evidence="3 4" key="1">
    <citation type="submission" date="2018-05" db="EMBL/GenBank/DDBJ databases">
        <title>complete genome sequence of Aquabacterium olei NBRC 110486.</title>
        <authorList>
            <person name="Tang B."/>
            <person name="Chang J."/>
            <person name="Zhang L."/>
            <person name="Yang H."/>
        </authorList>
    </citation>
    <scope>NUCLEOTIDE SEQUENCE [LARGE SCALE GENOMIC DNA]</scope>
    <source>
        <strain evidence="3 4">NBRC 110486</strain>
    </source>
</reference>
<dbReference type="SUPFAM" id="SSF160443">
    <property type="entry name" value="SMR domain-like"/>
    <property type="match status" value="1"/>
</dbReference>
<dbReference type="PANTHER" id="PTHR35562:SF2">
    <property type="entry name" value="DNA ENDONUCLEASE SMRA-RELATED"/>
    <property type="match status" value="1"/>
</dbReference>
<name>A0A2U8FVR4_9BURK</name>
<evidence type="ECO:0000259" key="2">
    <source>
        <dbReference type="PROSITE" id="PS50828"/>
    </source>
</evidence>
<keyword evidence="4" id="KW-1185">Reference proteome</keyword>
<organism evidence="3 4">
    <name type="scientific">Aquabacterium olei</name>
    <dbReference type="NCBI Taxonomy" id="1296669"/>
    <lineage>
        <taxon>Bacteria</taxon>
        <taxon>Pseudomonadati</taxon>
        <taxon>Pseudomonadota</taxon>
        <taxon>Betaproteobacteria</taxon>
        <taxon>Burkholderiales</taxon>
        <taxon>Aquabacterium</taxon>
    </lineage>
</organism>
<dbReference type="AlphaFoldDB" id="A0A2U8FVR4"/>
<dbReference type="EMBL" id="CP029210">
    <property type="protein sequence ID" value="AWI54504.1"/>
    <property type="molecule type" value="Genomic_DNA"/>
</dbReference>
<feature type="compositionally biased region" description="Basic and acidic residues" evidence="1">
    <location>
        <begin position="19"/>
        <end position="63"/>
    </location>
</feature>
<protein>
    <submittedName>
        <fullName evidence="3">DNA mismatch repair protein MutS</fullName>
    </submittedName>
</protein>
<feature type="region of interest" description="Disordered" evidence="1">
    <location>
        <begin position="1"/>
        <end position="103"/>
    </location>
</feature>
<dbReference type="SMART" id="SM00463">
    <property type="entry name" value="SMR"/>
    <property type="match status" value="1"/>
</dbReference>
<sequence>MKNGTKPPSQAPSSTPLRDFADLKKALKQAAKETAARLERERAERAQREAAQRRHEAEAELFKRSVGQVNRLPDTGRILGGGPRPEPVPASKQQDEQAVLKESLSDEFDVESLLETDASLSWRRTEIGIDVVRKLRRGVWALQGELDLHGLRTDEARERLVGFLREAQTKGWRCVRVVHGKGLGSPGRQPVLKDKVHRWLVQSERVLAFVQARADEGGHGAVVVLLQSTSKPGAPGGG</sequence>
<dbReference type="PANTHER" id="PTHR35562">
    <property type="entry name" value="DNA ENDONUCLEASE SMRA-RELATED"/>
    <property type="match status" value="1"/>
</dbReference>
<dbReference type="KEGG" id="aon:DEH84_14545"/>
<dbReference type="InterPro" id="IPR002625">
    <property type="entry name" value="Smr_dom"/>
</dbReference>
<gene>
    <name evidence="3" type="ORF">DEH84_14545</name>
</gene>
<evidence type="ECO:0000256" key="1">
    <source>
        <dbReference type="SAM" id="MobiDB-lite"/>
    </source>
</evidence>
<evidence type="ECO:0000313" key="3">
    <source>
        <dbReference type="EMBL" id="AWI54504.1"/>
    </source>
</evidence>
<feature type="compositionally biased region" description="Polar residues" evidence="1">
    <location>
        <begin position="1"/>
        <end position="16"/>
    </location>
</feature>
<evidence type="ECO:0000313" key="4">
    <source>
        <dbReference type="Proteomes" id="UP000244892"/>
    </source>
</evidence>
<proteinExistence type="predicted"/>
<dbReference type="OrthoDB" id="9808881at2"/>
<dbReference type="Gene3D" id="3.30.1370.110">
    <property type="match status" value="1"/>
</dbReference>
<dbReference type="Pfam" id="PF01713">
    <property type="entry name" value="Smr"/>
    <property type="match status" value="1"/>
</dbReference>
<dbReference type="Proteomes" id="UP000244892">
    <property type="component" value="Chromosome"/>
</dbReference>
<dbReference type="InterPro" id="IPR036063">
    <property type="entry name" value="Smr_dom_sf"/>
</dbReference>
<accession>A0A2U8FVR4</accession>
<feature type="domain" description="Smr" evidence="2">
    <location>
        <begin position="146"/>
        <end position="227"/>
    </location>
</feature>
<dbReference type="PROSITE" id="PS50828">
    <property type="entry name" value="SMR"/>
    <property type="match status" value="1"/>
</dbReference>